<evidence type="ECO:0000256" key="2">
    <source>
        <dbReference type="ARBA" id="ARBA00022729"/>
    </source>
</evidence>
<name>A0A0R2F120_9LACO</name>
<dbReference type="PROSITE" id="PS51677">
    <property type="entry name" value="NODB"/>
    <property type="match status" value="1"/>
</dbReference>
<dbReference type="AlphaFoldDB" id="A0A0R2F120"/>
<dbReference type="InterPro" id="IPR011330">
    <property type="entry name" value="Glyco_hydro/deAcase_b/a-brl"/>
</dbReference>
<gene>
    <name evidence="4" type="ORF">FD14_GL001981</name>
</gene>
<dbReference type="GO" id="GO:0005975">
    <property type="term" value="P:carbohydrate metabolic process"/>
    <property type="evidence" value="ECO:0007669"/>
    <property type="project" value="InterPro"/>
</dbReference>
<dbReference type="SUPFAM" id="SSF88713">
    <property type="entry name" value="Glycoside hydrolase/deacetylase"/>
    <property type="match status" value="1"/>
</dbReference>
<reference evidence="4 5" key="1">
    <citation type="journal article" date="2015" name="Genome Announc.">
        <title>Expanding the biotechnology potential of lactobacilli through comparative genomics of 213 strains and associated genera.</title>
        <authorList>
            <person name="Sun Z."/>
            <person name="Harris H.M."/>
            <person name="McCann A."/>
            <person name="Guo C."/>
            <person name="Argimon S."/>
            <person name="Zhang W."/>
            <person name="Yang X."/>
            <person name="Jeffery I.B."/>
            <person name="Cooney J.C."/>
            <person name="Kagawa T.F."/>
            <person name="Liu W."/>
            <person name="Song Y."/>
            <person name="Salvetti E."/>
            <person name="Wrobel A."/>
            <person name="Rasinkangas P."/>
            <person name="Parkhill J."/>
            <person name="Rea M.C."/>
            <person name="O'Sullivan O."/>
            <person name="Ritari J."/>
            <person name="Douillard F.P."/>
            <person name="Paul Ross R."/>
            <person name="Yang R."/>
            <person name="Briner A.E."/>
            <person name="Felis G.E."/>
            <person name="de Vos W.M."/>
            <person name="Barrangou R."/>
            <person name="Klaenhammer T.R."/>
            <person name="Caufield P.W."/>
            <person name="Cui Y."/>
            <person name="Zhang H."/>
            <person name="O'Toole P.W."/>
        </authorList>
    </citation>
    <scope>NUCLEOTIDE SEQUENCE [LARGE SCALE GENOMIC DNA]</scope>
    <source>
        <strain evidence="4 5">DSM 23365</strain>
    </source>
</reference>
<dbReference type="PATRIC" id="fig|1423804.4.peg.2148"/>
<protein>
    <submittedName>
        <fullName evidence="4">Polysaccharide deacetylase</fullName>
    </submittedName>
</protein>
<dbReference type="InterPro" id="IPR051398">
    <property type="entry name" value="Polysacch_Deacetylase"/>
</dbReference>
<keyword evidence="5" id="KW-1185">Reference proteome</keyword>
<evidence type="ECO:0000313" key="4">
    <source>
        <dbReference type="EMBL" id="KRN18444.1"/>
    </source>
</evidence>
<comment type="caution">
    <text evidence="4">The sequence shown here is derived from an EMBL/GenBank/DDBJ whole genome shotgun (WGS) entry which is preliminary data.</text>
</comment>
<dbReference type="Proteomes" id="UP000051442">
    <property type="component" value="Unassembled WGS sequence"/>
</dbReference>
<dbReference type="InterPro" id="IPR002509">
    <property type="entry name" value="NODB_dom"/>
</dbReference>
<sequence length="270" mass="30857">MYKKVTFERGIHENFALASADQQIKNGIMVLCYHRILNDTAAVSTMEHLTPNNQLHAYNVNLSEFKQQMTFLQRHHVRVISTAQMVTMLKKHRTVHGKYAVITFDDVDRTLTENAAPVLKRHGYPFTASIITGTTGRYIGGEQLASWPEVLRMKRQVGDLLTLGVHTNNMHYLVKGTPVFNLRKHYLAFKQDYATSQRVLKAKTGQTSPIFTYPYGSGTSQVENFLLTQRRLQVIYTLNNGIVTSRSNLKLTPRMIVNRDSWGSIAKWLE</sequence>
<dbReference type="Gene3D" id="3.20.20.370">
    <property type="entry name" value="Glycoside hydrolase/deacetylase"/>
    <property type="match status" value="1"/>
</dbReference>
<evidence type="ECO:0000256" key="1">
    <source>
        <dbReference type="ARBA" id="ARBA00004613"/>
    </source>
</evidence>
<dbReference type="PANTHER" id="PTHR34216:SF3">
    <property type="entry name" value="POLY-BETA-1,6-N-ACETYL-D-GLUCOSAMINE N-DEACETYLASE"/>
    <property type="match status" value="1"/>
</dbReference>
<dbReference type="PANTHER" id="PTHR34216">
    <property type="match status" value="1"/>
</dbReference>
<dbReference type="GO" id="GO:0016810">
    <property type="term" value="F:hydrolase activity, acting on carbon-nitrogen (but not peptide) bonds"/>
    <property type="evidence" value="ECO:0007669"/>
    <property type="project" value="InterPro"/>
</dbReference>
<comment type="subcellular location">
    <subcellularLocation>
        <location evidence="1">Secreted</location>
    </subcellularLocation>
</comment>
<evidence type="ECO:0000313" key="5">
    <source>
        <dbReference type="Proteomes" id="UP000051442"/>
    </source>
</evidence>
<keyword evidence="2" id="KW-0732">Signal</keyword>
<organism evidence="4 5">
    <name type="scientific">Secundilactobacillus similis DSM 23365 = JCM 2765</name>
    <dbReference type="NCBI Taxonomy" id="1423804"/>
    <lineage>
        <taxon>Bacteria</taxon>
        <taxon>Bacillati</taxon>
        <taxon>Bacillota</taxon>
        <taxon>Bacilli</taxon>
        <taxon>Lactobacillales</taxon>
        <taxon>Lactobacillaceae</taxon>
        <taxon>Secundilactobacillus</taxon>
    </lineage>
</organism>
<dbReference type="STRING" id="1423804.FD14_GL001981"/>
<proteinExistence type="predicted"/>
<dbReference type="GO" id="GO:0005576">
    <property type="term" value="C:extracellular region"/>
    <property type="evidence" value="ECO:0007669"/>
    <property type="project" value="UniProtKB-SubCell"/>
</dbReference>
<dbReference type="EMBL" id="AYZM01000149">
    <property type="protein sequence ID" value="KRN18444.1"/>
    <property type="molecule type" value="Genomic_DNA"/>
</dbReference>
<dbReference type="Pfam" id="PF01522">
    <property type="entry name" value="Polysacc_deac_1"/>
    <property type="match status" value="1"/>
</dbReference>
<feature type="domain" description="NodB homology" evidence="3">
    <location>
        <begin position="98"/>
        <end position="270"/>
    </location>
</feature>
<evidence type="ECO:0000259" key="3">
    <source>
        <dbReference type="PROSITE" id="PS51677"/>
    </source>
</evidence>
<accession>A0A0R2F120</accession>